<evidence type="ECO:0000256" key="1">
    <source>
        <dbReference type="SAM" id="Phobius"/>
    </source>
</evidence>
<dbReference type="RefSeq" id="WP_017228977.1">
    <property type="nucleotide sequence ID" value="NZ_JARJLM010000386.1"/>
</dbReference>
<keyword evidence="3" id="KW-1185">Reference proteome</keyword>
<name>A0ABT6AT47_9BURK</name>
<feature type="transmembrane region" description="Helical" evidence="1">
    <location>
        <begin position="34"/>
        <end position="56"/>
    </location>
</feature>
<dbReference type="Proteomes" id="UP001216674">
    <property type="component" value="Unassembled WGS sequence"/>
</dbReference>
<sequence>MTVVTELIAFLIFEALWFVPYSLAFKAAGIRGHYAYLALLPILGPLICTWILAYHVRPPKP</sequence>
<reference evidence="2 3" key="1">
    <citation type="submission" date="2023-03" db="EMBL/GenBank/DDBJ databases">
        <title>Draft assemblies of triclosan tolerant bacteria isolated from returned activated sludge.</title>
        <authorList>
            <person name="Van Hamelsveld S."/>
        </authorList>
    </citation>
    <scope>NUCLEOTIDE SEQUENCE [LARGE SCALE GENOMIC DNA]</scope>
    <source>
        <strain evidence="2 3">GW210010_S58</strain>
    </source>
</reference>
<evidence type="ECO:0000313" key="2">
    <source>
        <dbReference type="EMBL" id="MDF3835805.1"/>
    </source>
</evidence>
<proteinExistence type="predicted"/>
<comment type="caution">
    <text evidence="2">The sequence shown here is derived from an EMBL/GenBank/DDBJ whole genome shotgun (WGS) entry which is preliminary data.</text>
</comment>
<keyword evidence="1" id="KW-0472">Membrane</keyword>
<evidence type="ECO:0000313" key="3">
    <source>
        <dbReference type="Proteomes" id="UP001216674"/>
    </source>
</evidence>
<dbReference type="EMBL" id="JARJLM010000386">
    <property type="protein sequence ID" value="MDF3835805.1"/>
    <property type="molecule type" value="Genomic_DNA"/>
</dbReference>
<keyword evidence="1" id="KW-0812">Transmembrane</keyword>
<keyword evidence="1" id="KW-1133">Transmembrane helix</keyword>
<protein>
    <submittedName>
        <fullName evidence="2">Uncharacterized protein</fullName>
    </submittedName>
</protein>
<organism evidence="2 3">
    <name type="scientific">Cupriavidus basilensis</name>
    <dbReference type="NCBI Taxonomy" id="68895"/>
    <lineage>
        <taxon>Bacteria</taxon>
        <taxon>Pseudomonadati</taxon>
        <taxon>Pseudomonadota</taxon>
        <taxon>Betaproteobacteria</taxon>
        <taxon>Burkholderiales</taxon>
        <taxon>Burkholderiaceae</taxon>
        <taxon>Cupriavidus</taxon>
    </lineage>
</organism>
<gene>
    <name evidence="2" type="ORF">P3W85_23050</name>
</gene>
<accession>A0ABT6AT47</accession>